<dbReference type="AlphaFoldDB" id="A0A4Q7YLV0"/>
<dbReference type="Proteomes" id="UP000292423">
    <property type="component" value="Unassembled WGS sequence"/>
</dbReference>
<accession>A0A4Q7YLV0</accession>
<organism evidence="1 2">
    <name type="scientific">Fluviicoccus keumensis</name>
    <dbReference type="NCBI Taxonomy" id="1435465"/>
    <lineage>
        <taxon>Bacteria</taxon>
        <taxon>Pseudomonadati</taxon>
        <taxon>Pseudomonadota</taxon>
        <taxon>Gammaproteobacteria</taxon>
        <taxon>Moraxellales</taxon>
        <taxon>Moraxellaceae</taxon>
        <taxon>Fluviicoccus</taxon>
    </lineage>
</organism>
<name>A0A4Q7YLV0_9GAMM</name>
<gene>
    <name evidence="1" type="ORF">EV700_2627</name>
</gene>
<dbReference type="RefSeq" id="WP_130414482.1">
    <property type="nucleotide sequence ID" value="NZ_SHKX01000013.1"/>
</dbReference>
<keyword evidence="2" id="KW-1185">Reference proteome</keyword>
<sequence length="169" mass="18513">MLDLDDPRWYELKHAYGTAADIPALLKQLADLPSSENDNEPWFSIWSALAHQGDVYTASFAAVPHVIEALASAPLKADFSYFQFPAWVEVCRTKKSVSVPEDIAPAYFESLSRLPSLVGAAAARPWDEGFLCCALSAVAAAKGQPSVAEAVLELSPEVAGEFMEWFYER</sequence>
<comment type="caution">
    <text evidence="1">The sequence shown here is derived from an EMBL/GenBank/DDBJ whole genome shotgun (WGS) entry which is preliminary data.</text>
</comment>
<evidence type="ECO:0000313" key="1">
    <source>
        <dbReference type="EMBL" id="RZU38692.1"/>
    </source>
</evidence>
<proteinExistence type="predicted"/>
<dbReference type="EMBL" id="SHKX01000013">
    <property type="protein sequence ID" value="RZU38692.1"/>
    <property type="molecule type" value="Genomic_DNA"/>
</dbReference>
<evidence type="ECO:0000313" key="2">
    <source>
        <dbReference type="Proteomes" id="UP000292423"/>
    </source>
</evidence>
<reference evidence="1 2" key="1">
    <citation type="submission" date="2019-02" db="EMBL/GenBank/DDBJ databases">
        <title>Genomic Encyclopedia of Type Strains, Phase IV (KMG-IV): sequencing the most valuable type-strain genomes for metagenomic binning, comparative biology and taxonomic classification.</title>
        <authorList>
            <person name="Goeker M."/>
        </authorList>
    </citation>
    <scope>NUCLEOTIDE SEQUENCE [LARGE SCALE GENOMIC DNA]</scope>
    <source>
        <strain evidence="1 2">DSM 105135</strain>
    </source>
</reference>
<protein>
    <submittedName>
        <fullName evidence="1">Uncharacterized protein</fullName>
    </submittedName>
</protein>
<dbReference type="OrthoDB" id="796912at2"/>